<proteinExistence type="predicted"/>
<accession>A0A1J5S080</accession>
<dbReference type="AlphaFoldDB" id="A0A1J5S080"/>
<evidence type="ECO:0000256" key="1">
    <source>
        <dbReference type="SAM" id="MobiDB-lite"/>
    </source>
</evidence>
<reference evidence="2" key="1">
    <citation type="submission" date="2016-10" db="EMBL/GenBank/DDBJ databases">
        <title>Sequence of Gallionella enrichment culture.</title>
        <authorList>
            <person name="Poehlein A."/>
            <person name="Muehling M."/>
            <person name="Daniel R."/>
        </authorList>
    </citation>
    <scope>NUCLEOTIDE SEQUENCE</scope>
</reference>
<organism evidence="2">
    <name type="scientific">mine drainage metagenome</name>
    <dbReference type="NCBI Taxonomy" id="410659"/>
    <lineage>
        <taxon>unclassified sequences</taxon>
        <taxon>metagenomes</taxon>
        <taxon>ecological metagenomes</taxon>
    </lineage>
</organism>
<feature type="region of interest" description="Disordered" evidence="1">
    <location>
        <begin position="371"/>
        <end position="403"/>
    </location>
</feature>
<comment type="caution">
    <text evidence="2">The sequence shown here is derived from an EMBL/GenBank/DDBJ whole genome shotgun (WGS) entry which is preliminary data.</text>
</comment>
<evidence type="ECO:0000313" key="2">
    <source>
        <dbReference type="EMBL" id="OIQ95163.1"/>
    </source>
</evidence>
<sequence length="557" mass="60565">MAQSQVIKGTIVPVKKKAVIILPVNKKDSSVVAQKKDTSIVVKKKDSIVFTQKKVPPVLVKKKDSADVVQKKDTSVPKSKPFVNGTPVLQGLDTTVKNSGKNKIINNDFTAQMIKGTNISKKNKPLLFVPVSKKDSIEAAKKKAAFVPKLKPAVKVKPVLQGLDTTIETNNQNKQPVKTNLKAQYLQGVISAKEGNVVVFKPIPEDSLKKIVVQQQPVDNGIKVKNPLDVLDTTLIAVGSTDVVSKYSLPPEHSQLRAQLITGALIAKPGAPVNIVPSAEEAVPSNNQERMDFPLYPPERNVSTDSVAATRTDTIRSVMDGLDTTKMVYDPAMSISSAPYPPSTYKSQIITSGTFIPNKGAPVKVEPIRVIPDSLKDDETNTDTQSNNQYTDNDVKNDSEDSADSKAGKVGATFFVNQFGKFTVHFVTNKFYFNLSQSGRVIDFGILSNGKITSDNNNRIIQVGNIKVNYNTDGTIGSIGGVNIGYTYDDRVNRIGEVNINYSINGAMEKVADMPILYNVDDAVQKIAAYRVGYDSRQMVIGIDDSNGLVVFKPVVK</sequence>
<feature type="compositionally biased region" description="Polar residues" evidence="1">
    <location>
        <begin position="382"/>
        <end position="392"/>
    </location>
</feature>
<name>A0A1J5S080_9ZZZZ</name>
<dbReference type="EMBL" id="MLJW01000172">
    <property type="protein sequence ID" value="OIQ95163.1"/>
    <property type="molecule type" value="Genomic_DNA"/>
</dbReference>
<feature type="compositionally biased region" description="Basic and acidic residues" evidence="1">
    <location>
        <begin position="393"/>
        <end position="403"/>
    </location>
</feature>
<gene>
    <name evidence="2" type="ORF">GALL_228610</name>
</gene>
<protein>
    <submittedName>
        <fullName evidence="2">Uncharacterized protein</fullName>
    </submittedName>
</protein>